<evidence type="ECO:0000313" key="9">
    <source>
        <dbReference type="EMBL" id="RKQ37860.1"/>
    </source>
</evidence>
<evidence type="ECO:0000256" key="7">
    <source>
        <dbReference type="ARBA" id="ARBA00023136"/>
    </source>
</evidence>
<evidence type="ECO:0000313" key="10">
    <source>
        <dbReference type="Proteomes" id="UP000269301"/>
    </source>
</evidence>
<keyword evidence="10" id="KW-1185">Reference proteome</keyword>
<evidence type="ECO:0000256" key="8">
    <source>
        <dbReference type="SAM" id="Phobius"/>
    </source>
</evidence>
<keyword evidence="3" id="KW-0813">Transport</keyword>
<dbReference type="Proteomes" id="UP000269301">
    <property type="component" value="Unassembled WGS sequence"/>
</dbReference>
<keyword evidence="6 8" id="KW-1133">Transmembrane helix</keyword>
<comment type="caution">
    <text evidence="9">The sequence shown here is derived from an EMBL/GenBank/DDBJ whole genome shotgun (WGS) entry which is preliminary data.</text>
</comment>
<name>A0A495AE72_9BACI</name>
<evidence type="ECO:0000256" key="6">
    <source>
        <dbReference type="ARBA" id="ARBA00022989"/>
    </source>
</evidence>
<evidence type="ECO:0000256" key="4">
    <source>
        <dbReference type="ARBA" id="ARBA00022475"/>
    </source>
</evidence>
<comment type="similarity">
    <text evidence="2">Belongs to the CPA3 antiporters (TC 2.A.63) subunit E family.</text>
</comment>
<dbReference type="PANTHER" id="PTHR34584:SF1">
    <property type="entry name" value="NA(+)_H(+) ANTIPORTER SUBUNIT E1"/>
    <property type="match status" value="1"/>
</dbReference>
<gene>
    <name evidence="9" type="ORF">D8M06_03415</name>
</gene>
<proteinExistence type="inferred from homology"/>
<accession>A0A495AE72</accession>
<dbReference type="GO" id="GO:0005886">
    <property type="term" value="C:plasma membrane"/>
    <property type="evidence" value="ECO:0007669"/>
    <property type="project" value="UniProtKB-SubCell"/>
</dbReference>
<dbReference type="GO" id="GO:0015297">
    <property type="term" value="F:antiporter activity"/>
    <property type="evidence" value="ECO:0007669"/>
    <property type="project" value="UniProtKB-KW"/>
</dbReference>
<feature type="transmembrane region" description="Helical" evidence="8">
    <location>
        <begin position="48"/>
        <end position="65"/>
    </location>
</feature>
<organism evidence="9 10">
    <name type="scientific">Oceanobacillus halophilus</name>
    <dbReference type="NCBI Taxonomy" id="930130"/>
    <lineage>
        <taxon>Bacteria</taxon>
        <taxon>Bacillati</taxon>
        <taxon>Bacillota</taxon>
        <taxon>Bacilli</taxon>
        <taxon>Bacillales</taxon>
        <taxon>Bacillaceae</taxon>
        <taxon>Oceanobacillus</taxon>
    </lineage>
</organism>
<dbReference type="EMBL" id="RBZP01000001">
    <property type="protein sequence ID" value="RKQ37860.1"/>
    <property type="molecule type" value="Genomic_DNA"/>
</dbReference>
<keyword evidence="5 8" id="KW-0812">Transmembrane</keyword>
<evidence type="ECO:0000256" key="5">
    <source>
        <dbReference type="ARBA" id="ARBA00022692"/>
    </source>
</evidence>
<dbReference type="PIRSF" id="PIRSF019239">
    <property type="entry name" value="MrpE"/>
    <property type="match status" value="1"/>
</dbReference>
<dbReference type="InterPro" id="IPR002758">
    <property type="entry name" value="Cation_antiport_E"/>
</dbReference>
<feature type="transmembrane region" description="Helical" evidence="8">
    <location>
        <begin position="22"/>
        <end position="41"/>
    </location>
</feature>
<comment type="subcellular location">
    <subcellularLocation>
        <location evidence="1">Cell membrane</location>
        <topology evidence="1">Multi-pass membrane protein</topology>
    </subcellularLocation>
</comment>
<keyword evidence="4" id="KW-1003">Cell membrane</keyword>
<dbReference type="GO" id="GO:0008324">
    <property type="term" value="F:monoatomic cation transmembrane transporter activity"/>
    <property type="evidence" value="ECO:0007669"/>
    <property type="project" value="InterPro"/>
</dbReference>
<sequence>MAFQIIINLIIAVLWMFLSESYAIPSFITGFIFGILLLFLMRRFISGEFYFIKVVNIFKLIFIFIKEVIISNIDMLKYIYSPKKTAEPGIFELPLDVKSNWEISILAGLISLTPGTLSVAVSDDNQSLFIHAMNIDDVNKSITEIKTTFERMIMEVTR</sequence>
<dbReference type="PANTHER" id="PTHR34584">
    <property type="entry name" value="NA(+)/H(+) ANTIPORTER SUBUNIT E1"/>
    <property type="match status" value="1"/>
</dbReference>
<protein>
    <submittedName>
        <fullName evidence="9">Na+/H+ antiporter subunit E</fullName>
    </submittedName>
</protein>
<evidence type="ECO:0000256" key="1">
    <source>
        <dbReference type="ARBA" id="ARBA00004651"/>
    </source>
</evidence>
<dbReference type="Pfam" id="PF01899">
    <property type="entry name" value="MNHE"/>
    <property type="match status" value="1"/>
</dbReference>
<dbReference type="OrthoDB" id="9800498at2"/>
<keyword evidence="7 8" id="KW-0472">Membrane</keyword>
<evidence type="ECO:0000256" key="2">
    <source>
        <dbReference type="ARBA" id="ARBA00006228"/>
    </source>
</evidence>
<reference evidence="9 10" key="1">
    <citation type="journal article" date="2016" name="Int. J. Syst. Evol. Microbiol.">
        <title>Oceanobacillus halophilus sp. nov., a novel moderately halophilic bacterium from a hypersaline lake.</title>
        <authorList>
            <person name="Amoozegar M.A."/>
            <person name="Bagheri M."/>
            <person name="Makhdoumi A."/>
            <person name="Nikou M.M."/>
            <person name="Fazeli S.A.S."/>
            <person name="Schumann P."/>
            <person name="Sproer C."/>
            <person name="Sanchez-Porro C."/>
            <person name="Ventosa A."/>
        </authorList>
    </citation>
    <scope>NUCLEOTIDE SEQUENCE [LARGE SCALE GENOMIC DNA]</scope>
    <source>
        <strain evidence="9 10">DSM 23996</strain>
    </source>
</reference>
<dbReference type="AlphaFoldDB" id="A0A495AE72"/>
<dbReference type="RefSeq" id="WP_121202933.1">
    <property type="nucleotide sequence ID" value="NZ_RBZP01000001.1"/>
</dbReference>
<keyword evidence="3" id="KW-0050">Antiport</keyword>
<evidence type="ECO:0000256" key="3">
    <source>
        <dbReference type="ARBA" id="ARBA00022449"/>
    </source>
</evidence>